<proteinExistence type="inferred from homology"/>
<dbReference type="PANTHER" id="PTHR45255">
    <property type="entry name" value="DNAJ HOMOLOG SUBFAMILY C MEMBER 24"/>
    <property type="match status" value="1"/>
</dbReference>
<protein>
    <recommendedName>
        <fullName evidence="3">Diphthamide biosynthesis protein 4</fullName>
    </recommendedName>
</protein>
<evidence type="ECO:0000256" key="2">
    <source>
        <dbReference type="ARBA" id="ARBA00006169"/>
    </source>
</evidence>
<gene>
    <name evidence="9" type="primary">DPH4</name>
    <name evidence="9" type="ORF">BGZ96_010655</name>
</gene>
<evidence type="ECO:0000256" key="3">
    <source>
        <dbReference type="ARBA" id="ARBA00021797"/>
    </source>
</evidence>
<dbReference type="PROSITE" id="PS50076">
    <property type="entry name" value="DNAJ_2"/>
    <property type="match status" value="1"/>
</dbReference>
<organism evidence="9 10">
    <name type="scientific">Linnemannia gamsii</name>
    <dbReference type="NCBI Taxonomy" id="64522"/>
    <lineage>
        <taxon>Eukaryota</taxon>
        <taxon>Fungi</taxon>
        <taxon>Fungi incertae sedis</taxon>
        <taxon>Mucoromycota</taxon>
        <taxon>Mortierellomycotina</taxon>
        <taxon>Mortierellomycetes</taxon>
        <taxon>Mortierellales</taxon>
        <taxon>Mortierellaceae</taxon>
        <taxon>Linnemannia</taxon>
    </lineage>
</organism>
<keyword evidence="10" id="KW-1185">Reference proteome</keyword>
<dbReference type="PRINTS" id="PR00625">
    <property type="entry name" value="JDOMAIN"/>
</dbReference>
<dbReference type="InterPro" id="IPR036671">
    <property type="entry name" value="DPH_MB_sf"/>
</dbReference>
<evidence type="ECO:0000256" key="6">
    <source>
        <dbReference type="ARBA" id="ARBA00023004"/>
    </source>
</evidence>
<evidence type="ECO:0000256" key="4">
    <source>
        <dbReference type="ARBA" id="ARBA00022723"/>
    </source>
</evidence>
<dbReference type="SUPFAM" id="SSF46565">
    <property type="entry name" value="Chaperone J-domain"/>
    <property type="match status" value="1"/>
</dbReference>
<dbReference type="SUPFAM" id="SSF144217">
    <property type="entry name" value="CSL zinc finger"/>
    <property type="match status" value="1"/>
</dbReference>
<dbReference type="CDD" id="cd06257">
    <property type="entry name" value="DnaJ"/>
    <property type="match status" value="1"/>
</dbReference>
<dbReference type="SMART" id="SM00271">
    <property type="entry name" value="DnaJ"/>
    <property type="match status" value="1"/>
</dbReference>
<dbReference type="Proteomes" id="UP001194696">
    <property type="component" value="Unassembled WGS sequence"/>
</dbReference>
<keyword evidence="4" id="KW-0479">Metal-binding</keyword>
<evidence type="ECO:0000259" key="8">
    <source>
        <dbReference type="PROSITE" id="PS51074"/>
    </source>
</evidence>
<dbReference type="EMBL" id="JAAAIM010000705">
    <property type="protein sequence ID" value="KAG0285047.1"/>
    <property type="molecule type" value="Genomic_DNA"/>
</dbReference>
<feature type="domain" description="J" evidence="7">
    <location>
        <begin position="4"/>
        <end position="79"/>
    </location>
</feature>
<name>A0ABQ7JTU0_9FUNG</name>
<feature type="domain" description="DPH-type MB" evidence="8">
    <location>
        <begin position="90"/>
        <end position="146"/>
    </location>
</feature>
<keyword evidence="6" id="KW-0408">Iron</keyword>
<comment type="function">
    <text evidence="1">Required for the first step of diphthamide biosynthesis, the transfer of 3-amino-3-carboxypropyl from S-adenosyl-L-methionine to a histidine residue. Diphthamide is a post-translational modification of histidine which occurs in elongation factor 2.</text>
</comment>
<dbReference type="Gene3D" id="1.10.287.110">
    <property type="entry name" value="DnaJ domain"/>
    <property type="match status" value="1"/>
</dbReference>
<dbReference type="Gene3D" id="3.10.660.10">
    <property type="entry name" value="DPH Zinc finger"/>
    <property type="match status" value="1"/>
</dbReference>
<keyword evidence="5" id="KW-0862">Zinc</keyword>
<reference evidence="9 10" key="1">
    <citation type="journal article" date="2020" name="Fungal Divers.">
        <title>Resolving the Mortierellaceae phylogeny through synthesis of multi-gene phylogenetics and phylogenomics.</title>
        <authorList>
            <person name="Vandepol N."/>
            <person name="Liber J."/>
            <person name="Desiro A."/>
            <person name="Na H."/>
            <person name="Kennedy M."/>
            <person name="Barry K."/>
            <person name="Grigoriev I.V."/>
            <person name="Miller A.N."/>
            <person name="O'Donnell K."/>
            <person name="Stajich J.E."/>
            <person name="Bonito G."/>
        </authorList>
    </citation>
    <scope>NUCLEOTIDE SEQUENCE [LARGE SCALE GENOMIC DNA]</scope>
    <source>
        <strain evidence="9 10">AD045</strain>
    </source>
</reference>
<evidence type="ECO:0000313" key="10">
    <source>
        <dbReference type="Proteomes" id="UP001194696"/>
    </source>
</evidence>
<dbReference type="InterPro" id="IPR001623">
    <property type="entry name" value="DnaJ_domain"/>
</dbReference>
<evidence type="ECO:0000313" key="9">
    <source>
        <dbReference type="EMBL" id="KAG0285047.1"/>
    </source>
</evidence>
<dbReference type="PROSITE" id="PS51074">
    <property type="entry name" value="DPH_MB"/>
    <property type="match status" value="1"/>
</dbReference>
<sequence length="157" mass="17955">MLKDYYAILDVSQDASLVEIKQQYQRLLLIHHPDKQRQQQTATPFNGTAGLKLIPLQDIKEAWECLREPNHRAFYDSSLQAMRLHANGQVHDDIDLDDMDFDEESGSYTSPCRCSGEYIISEDELELGVDTVVCSTCSLIVRIHYEAAEDDEDEDTN</sequence>
<evidence type="ECO:0000259" key="7">
    <source>
        <dbReference type="PROSITE" id="PS50076"/>
    </source>
</evidence>
<comment type="caution">
    <text evidence="9">The sequence shown here is derived from an EMBL/GenBank/DDBJ whole genome shotgun (WGS) entry which is preliminary data.</text>
</comment>
<dbReference type="InterPro" id="IPR007872">
    <property type="entry name" value="DPH_MB_dom"/>
</dbReference>
<dbReference type="InterPro" id="IPR036869">
    <property type="entry name" value="J_dom_sf"/>
</dbReference>
<dbReference type="PANTHER" id="PTHR45255:SF1">
    <property type="entry name" value="DNAJ HOMOLOG SUBFAMILY C MEMBER 24"/>
    <property type="match status" value="1"/>
</dbReference>
<accession>A0ABQ7JTU0</accession>
<dbReference type="Pfam" id="PF05207">
    <property type="entry name" value="Zn_ribbon_CSL"/>
    <property type="match status" value="1"/>
</dbReference>
<dbReference type="Pfam" id="PF00226">
    <property type="entry name" value="DnaJ"/>
    <property type="match status" value="1"/>
</dbReference>
<comment type="similarity">
    <text evidence="2">Belongs to the DPH4 family.</text>
</comment>
<evidence type="ECO:0000256" key="1">
    <source>
        <dbReference type="ARBA" id="ARBA00003474"/>
    </source>
</evidence>
<evidence type="ECO:0000256" key="5">
    <source>
        <dbReference type="ARBA" id="ARBA00022833"/>
    </source>
</evidence>